<dbReference type="SUPFAM" id="SSF56399">
    <property type="entry name" value="ADP-ribosylation"/>
    <property type="match status" value="1"/>
</dbReference>
<accession>A0A813E575</accession>
<reference evidence="2" key="1">
    <citation type="submission" date="2021-02" db="EMBL/GenBank/DDBJ databases">
        <authorList>
            <person name="Dougan E. K."/>
            <person name="Rhodes N."/>
            <person name="Thang M."/>
            <person name="Chan C."/>
        </authorList>
    </citation>
    <scope>NUCLEOTIDE SEQUENCE</scope>
</reference>
<comment type="caution">
    <text evidence="2">The sequence shown here is derived from an EMBL/GenBank/DDBJ whole genome shotgun (WGS) entry which is preliminary data.</text>
</comment>
<dbReference type="Gene3D" id="3.90.228.10">
    <property type="match status" value="1"/>
</dbReference>
<name>A0A813E575_POLGL</name>
<protein>
    <recommendedName>
        <fullName evidence="4">PARP</fullName>
    </recommendedName>
</protein>
<sequence>MAFFMGGGSPAHMMMGSGFPVMGGGFPSGGGLVEIQTEDGSCLVVGRQHLQGIMEGRLVNVKIDGENVLMDKEKAIMLREGHEGRRSQSGGRESHLGGNTRKLYHQTSTETAARILQSKEMLRGSSGLAGGGIYFAETPEETQDKCHSRGCILEVTVRLGRVKDVGSNGCSTTFTDLQREGYDSVRITGRTSGTEFVVYNKDQVMSIRRYC</sequence>
<evidence type="ECO:0000313" key="2">
    <source>
        <dbReference type="EMBL" id="CAE8595385.1"/>
    </source>
</evidence>
<dbReference type="AlphaFoldDB" id="A0A813E575"/>
<evidence type="ECO:0000313" key="3">
    <source>
        <dbReference type="Proteomes" id="UP000654075"/>
    </source>
</evidence>
<organism evidence="2 3">
    <name type="scientific">Polarella glacialis</name>
    <name type="common">Dinoflagellate</name>
    <dbReference type="NCBI Taxonomy" id="89957"/>
    <lineage>
        <taxon>Eukaryota</taxon>
        <taxon>Sar</taxon>
        <taxon>Alveolata</taxon>
        <taxon>Dinophyceae</taxon>
        <taxon>Suessiales</taxon>
        <taxon>Suessiaceae</taxon>
        <taxon>Polarella</taxon>
    </lineage>
</organism>
<gene>
    <name evidence="2" type="ORF">PGLA1383_LOCUS13898</name>
</gene>
<proteinExistence type="predicted"/>
<evidence type="ECO:0008006" key="4">
    <source>
        <dbReference type="Google" id="ProtNLM"/>
    </source>
</evidence>
<feature type="region of interest" description="Disordered" evidence="1">
    <location>
        <begin position="79"/>
        <end position="104"/>
    </location>
</feature>
<keyword evidence="3" id="KW-1185">Reference proteome</keyword>
<dbReference type="EMBL" id="CAJNNV010007802">
    <property type="protein sequence ID" value="CAE8595385.1"/>
    <property type="molecule type" value="Genomic_DNA"/>
</dbReference>
<evidence type="ECO:0000256" key="1">
    <source>
        <dbReference type="SAM" id="MobiDB-lite"/>
    </source>
</evidence>
<dbReference type="Proteomes" id="UP000654075">
    <property type="component" value="Unassembled WGS sequence"/>
</dbReference>
<dbReference type="OrthoDB" id="448495at2759"/>